<reference evidence="2" key="2">
    <citation type="submission" date="2006-08" db="EMBL/GenBank/DDBJ databases">
        <authorList>
            <person name="Childs K."/>
        </authorList>
    </citation>
    <scope>NUCLEOTIDE SEQUENCE</scope>
</reference>
<protein>
    <submittedName>
        <fullName evidence="2">Putative TPR domain containing protein, identical</fullName>
    </submittedName>
</protein>
<dbReference type="AlphaFoldDB" id="Q6F2D2"/>
<dbReference type="Gene3D" id="2.170.270.10">
    <property type="entry name" value="SET domain"/>
    <property type="match status" value="1"/>
</dbReference>
<organism evidence="2">
    <name type="scientific">Solanum demissum</name>
    <name type="common">Wild potato</name>
    <dbReference type="NCBI Taxonomy" id="50514"/>
    <lineage>
        <taxon>Eukaryota</taxon>
        <taxon>Viridiplantae</taxon>
        <taxon>Streptophyta</taxon>
        <taxon>Embryophyta</taxon>
        <taxon>Tracheophyta</taxon>
        <taxon>Spermatophyta</taxon>
        <taxon>Magnoliopsida</taxon>
        <taxon>eudicotyledons</taxon>
        <taxon>Gunneridae</taxon>
        <taxon>Pentapetalae</taxon>
        <taxon>asterids</taxon>
        <taxon>lamiids</taxon>
        <taxon>Solanales</taxon>
        <taxon>Solanaceae</taxon>
        <taxon>Solanoideae</taxon>
        <taxon>Solaneae</taxon>
        <taxon>Solanum</taxon>
    </lineage>
</organism>
<dbReference type="CDD" id="cd20071">
    <property type="entry name" value="SET_SMYD"/>
    <property type="match status" value="1"/>
</dbReference>
<evidence type="ECO:0000313" key="2">
    <source>
        <dbReference type="EMBL" id="AAT66763.1"/>
    </source>
</evidence>
<dbReference type="InterPro" id="IPR053209">
    <property type="entry name" value="Gramillin-biosynth_MTr"/>
</dbReference>
<name>Q6F2D2_SOLDE</name>
<dbReference type="PROSITE" id="PS50280">
    <property type="entry name" value="SET"/>
    <property type="match status" value="1"/>
</dbReference>
<dbReference type="InterPro" id="IPR019734">
    <property type="entry name" value="TPR_rpt"/>
</dbReference>
<gene>
    <name evidence="2" type="ORF">SDM1_49t00003</name>
</gene>
<dbReference type="EMBL" id="AC150162">
    <property type="protein sequence ID" value="AAT66763.1"/>
    <property type="molecule type" value="Genomic_DNA"/>
</dbReference>
<feature type="domain" description="SET" evidence="1">
    <location>
        <begin position="139"/>
        <end position="329"/>
    </location>
</feature>
<dbReference type="InterPro" id="IPR001214">
    <property type="entry name" value="SET_dom"/>
</dbReference>
<dbReference type="InterPro" id="IPR046341">
    <property type="entry name" value="SET_dom_sf"/>
</dbReference>
<sequence>MEEEEDRIQNLRSKATELLLRKEWKDSIEVYSELISLCHDQISNPHQNLDPNNLPKLKNSLCLALCNRAEARLNLQDYPQALQDCNEASQIGNTHFKTLLCKEKCKKFEFLSRTGAIDISDWVLNKFQGKPPELAEYIGSIDIKKSDISGRGLFATKNLDCGNLLLVTKAVAVERAIVPESVFQDSKEQAQLDMWKNFIDKILESIKKCVRTRDLICKLSNGENEDQLEVPDIDLFRPDGEDSSTFHDKKIDKEKLLNILDVNSLVEELISAKVLGKNSDVHGIGLWILSSFINHSCDPNVRRSHVGDHVMIHACRDIKAGKELTFAYFDVFTPFRDREEKAKNWGFVCKCKRCNLEKGVCSNQEMMEIEMFLGKGLDNGGVVYRLEENMRRWMVRGKGKGYLRSSFWRVYSEVYESERSLRKWGSKVPLMWEVMREL</sequence>
<dbReference type="Pfam" id="PF00856">
    <property type="entry name" value="SET"/>
    <property type="match status" value="1"/>
</dbReference>
<evidence type="ECO:0000259" key="1">
    <source>
        <dbReference type="PROSITE" id="PS50280"/>
    </source>
</evidence>
<dbReference type="SUPFAM" id="SSF48452">
    <property type="entry name" value="TPR-like"/>
    <property type="match status" value="1"/>
</dbReference>
<dbReference type="SUPFAM" id="SSF82199">
    <property type="entry name" value="SET domain"/>
    <property type="match status" value="1"/>
</dbReference>
<dbReference type="SMART" id="SM00317">
    <property type="entry name" value="SET"/>
    <property type="match status" value="1"/>
</dbReference>
<dbReference type="InterPro" id="IPR011990">
    <property type="entry name" value="TPR-like_helical_dom_sf"/>
</dbReference>
<dbReference type="SMART" id="SM00028">
    <property type="entry name" value="TPR"/>
    <property type="match status" value="2"/>
</dbReference>
<proteinExistence type="predicted"/>
<dbReference type="Gene3D" id="1.25.40.10">
    <property type="entry name" value="Tetratricopeptide repeat domain"/>
    <property type="match status" value="1"/>
</dbReference>
<dbReference type="PANTHER" id="PTHR47643:SF2">
    <property type="entry name" value="TPR DOMAIN PROTEIN (AFU_ORTHOLOGUE AFUA_5G12710)"/>
    <property type="match status" value="1"/>
</dbReference>
<dbReference type="PANTHER" id="PTHR47643">
    <property type="entry name" value="TPR DOMAIN PROTEIN (AFU_ORTHOLOGUE AFUA_5G12710)"/>
    <property type="match status" value="1"/>
</dbReference>
<reference evidence="2" key="1">
    <citation type="submission" date="2004-07" db="EMBL/GenBank/DDBJ databases">
        <authorList>
            <person name="Buell R."/>
            <person name="Liu J."/>
            <person name="Childs K."/>
            <person name="Zaborsky J."/>
            <person name="Tallon L."/>
            <person name="Wirtz U."/>
            <person name="Wei F."/>
            <person name="Kuang H."/>
            <person name="Zhang P."/>
            <person name="Marano M."/>
            <person name="Baker B."/>
        </authorList>
    </citation>
    <scope>NUCLEOTIDE SEQUENCE</scope>
</reference>
<accession>Q6F2D2</accession>